<evidence type="ECO:0000313" key="2">
    <source>
        <dbReference type="EMBL" id="KHJ78076.1"/>
    </source>
</evidence>
<reference evidence="2 3" key="1">
    <citation type="submission" date="2014-03" db="EMBL/GenBank/DDBJ databases">
        <title>Draft genome of the hookworm Oesophagostomum dentatum.</title>
        <authorList>
            <person name="Mitreva M."/>
        </authorList>
    </citation>
    <scope>NUCLEOTIDE SEQUENCE [LARGE SCALE GENOMIC DNA]</scope>
    <source>
        <strain evidence="2 3">OD-Hann</strain>
    </source>
</reference>
<dbReference type="SUPFAM" id="SSF55681">
    <property type="entry name" value="Class II aaRS and biotin synthetases"/>
    <property type="match status" value="1"/>
</dbReference>
<dbReference type="AlphaFoldDB" id="A0A0B1S2H0"/>
<evidence type="ECO:0000313" key="3">
    <source>
        <dbReference type="Proteomes" id="UP000053660"/>
    </source>
</evidence>
<name>A0A0B1S2H0_OESDE</name>
<protein>
    <recommendedName>
        <fullName evidence="4">Seryl-tRNA synthetase</fullName>
    </recommendedName>
</protein>
<keyword evidence="3" id="KW-1185">Reference proteome</keyword>
<dbReference type="GO" id="GO:0004828">
    <property type="term" value="F:serine-tRNA ligase activity"/>
    <property type="evidence" value="ECO:0007669"/>
    <property type="project" value="InterPro"/>
</dbReference>
<proteinExistence type="predicted"/>
<evidence type="ECO:0008006" key="4">
    <source>
        <dbReference type="Google" id="ProtNLM"/>
    </source>
</evidence>
<accession>A0A0B1S2H0</accession>
<feature type="non-terminal residue" evidence="2">
    <location>
        <position position="1"/>
    </location>
</feature>
<evidence type="ECO:0000256" key="1">
    <source>
        <dbReference type="SAM" id="MobiDB-lite"/>
    </source>
</evidence>
<dbReference type="Proteomes" id="UP000053660">
    <property type="component" value="Unassembled WGS sequence"/>
</dbReference>
<dbReference type="InterPro" id="IPR045864">
    <property type="entry name" value="aa-tRNA-synth_II/BPL/LPL"/>
</dbReference>
<dbReference type="Gene3D" id="3.30.930.10">
    <property type="entry name" value="Bira Bifunctional Protein, Domain 2"/>
    <property type="match status" value="1"/>
</dbReference>
<dbReference type="OrthoDB" id="5835120at2759"/>
<feature type="region of interest" description="Disordered" evidence="1">
    <location>
        <begin position="50"/>
        <end position="69"/>
    </location>
</feature>
<gene>
    <name evidence="2" type="ORF">OESDEN_22305</name>
</gene>
<dbReference type="GO" id="GO:0006434">
    <property type="term" value="P:seryl-tRNA aminoacylation"/>
    <property type="evidence" value="ECO:0007669"/>
    <property type="project" value="InterPro"/>
</dbReference>
<organism evidence="2 3">
    <name type="scientific">Oesophagostomum dentatum</name>
    <name type="common">Nodular worm</name>
    <dbReference type="NCBI Taxonomy" id="61180"/>
    <lineage>
        <taxon>Eukaryota</taxon>
        <taxon>Metazoa</taxon>
        <taxon>Ecdysozoa</taxon>
        <taxon>Nematoda</taxon>
        <taxon>Chromadorea</taxon>
        <taxon>Rhabditida</taxon>
        <taxon>Rhabditina</taxon>
        <taxon>Rhabditomorpha</taxon>
        <taxon>Strongyloidea</taxon>
        <taxon>Strongylidae</taxon>
        <taxon>Oesophagostomum</taxon>
    </lineage>
</organism>
<sequence length="69" mass="7883">IRYKTKSGDTKFVHTCNGTAVASTRTLISILETFQTERKGLEELPEVIRKRLKTQRPPPLKFQQAKPLS</sequence>
<dbReference type="InterPro" id="IPR002317">
    <property type="entry name" value="Ser-tRNA-ligase_type_1"/>
</dbReference>
<dbReference type="GO" id="GO:0005524">
    <property type="term" value="F:ATP binding"/>
    <property type="evidence" value="ECO:0007669"/>
    <property type="project" value="InterPro"/>
</dbReference>
<dbReference type="EMBL" id="KN610133">
    <property type="protein sequence ID" value="KHJ78076.1"/>
    <property type="molecule type" value="Genomic_DNA"/>
</dbReference>
<dbReference type="PANTHER" id="PTHR11778">
    <property type="entry name" value="SERYL-TRNA SYNTHETASE"/>
    <property type="match status" value="1"/>
</dbReference>